<dbReference type="EMBL" id="LR862143">
    <property type="protein sequence ID" value="CAD1823558.1"/>
    <property type="molecule type" value="Genomic_DNA"/>
</dbReference>
<feature type="transmembrane region" description="Helical" evidence="1">
    <location>
        <begin position="12"/>
        <end position="29"/>
    </location>
</feature>
<sequence>MYLLPSPMNNGVYPGAIFGTSSVFGNRFWETYSRRFVAVVVHLYISRSLLSLLLYYSYPSFRLFSVTGEYLSPSSACGTHWKRRHVYIFSPPTPITGDVAGPSRDGS</sequence>
<dbReference type="AlphaFoldDB" id="A0A6V7NYJ0"/>
<accession>A0A6V7NYJ0</accession>
<keyword evidence="1" id="KW-0472">Membrane</keyword>
<proteinExistence type="predicted"/>
<organism evidence="2">
    <name type="scientific">Ananas comosus var. bracteatus</name>
    <name type="common">red pineapple</name>
    <dbReference type="NCBI Taxonomy" id="296719"/>
    <lineage>
        <taxon>Eukaryota</taxon>
        <taxon>Viridiplantae</taxon>
        <taxon>Streptophyta</taxon>
        <taxon>Embryophyta</taxon>
        <taxon>Tracheophyta</taxon>
        <taxon>Spermatophyta</taxon>
        <taxon>Magnoliopsida</taxon>
        <taxon>Liliopsida</taxon>
        <taxon>Poales</taxon>
        <taxon>Bromeliaceae</taxon>
        <taxon>Bromelioideae</taxon>
        <taxon>Ananas</taxon>
    </lineage>
</organism>
<protein>
    <submittedName>
        <fullName evidence="2">Uncharacterized protein</fullName>
    </submittedName>
</protein>
<evidence type="ECO:0000256" key="1">
    <source>
        <dbReference type="SAM" id="Phobius"/>
    </source>
</evidence>
<gene>
    <name evidence="2" type="ORF">CB5_LOCUS6769</name>
</gene>
<evidence type="ECO:0000313" key="2">
    <source>
        <dbReference type="EMBL" id="CAD1823558.1"/>
    </source>
</evidence>
<keyword evidence="1" id="KW-0812">Transmembrane</keyword>
<feature type="transmembrane region" description="Helical" evidence="1">
    <location>
        <begin position="36"/>
        <end position="58"/>
    </location>
</feature>
<reference evidence="2" key="1">
    <citation type="submission" date="2020-07" db="EMBL/GenBank/DDBJ databases">
        <authorList>
            <person name="Lin J."/>
        </authorList>
    </citation>
    <scope>NUCLEOTIDE SEQUENCE</scope>
</reference>
<name>A0A6V7NYJ0_ANACO</name>
<keyword evidence="1" id="KW-1133">Transmembrane helix</keyword>